<keyword evidence="3" id="KW-1185">Reference proteome</keyword>
<feature type="compositionally biased region" description="Basic residues" evidence="1">
    <location>
        <begin position="1"/>
        <end position="11"/>
    </location>
</feature>
<gene>
    <name evidence="2" type="ORF">RAJCM14343_1608</name>
</gene>
<proteinExistence type="predicted"/>
<dbReference type="Proteomes" id="UP000325466">
    <property type="component" value="Unassembled WGS sequence"/>
</dbReference>
<reference evidence="2 3" key="1">
    <citation type="journal article" date="2018" name="Biodegradation">
        <title>1,4-Dioxane degradation characteristics of Rhodococcus aetherivorans JCM 14343.</title>
        <authorList>
            <person name="Inoue D."/>
            <person name="Tsunoda T."/>
            <person name="Yamamoto N."/>
            <person name="Ike M."/>
            <person name="Sei K."/>
        </authorList>
    </citation>
    <scope>NUCLEOTIDE SEQUENCE [LARGE SCALE GENOMIC DNA]</scope>
    <source>
        <strain evidence="2 3">JCM 14343</strain>
    </source>
</reference>
<evidence type="ECO:0000256" key="1">
    <source>
        <dbReference type="SAM" id="MobiDB-lite"/>
    </source>
</evidence>
<evidence type="ECO:0000313" key="2">
    <source>
        <dbReference type="EMBL" id="GES36357.1"/>
    </source>
</evidence>
<dbReference type="EMBL" id="BLAH01000060">
    <property type="protein sequence ID" value="GES36357.1"/>
    <property type="molecule type" value="Genomic_DNA"/>
</dbReference>
<protein>
    <submittedName>
        <fullName evidence="2">Uncharacterized protein</fullName>
    </submittedName>
</protein>
<comment type="caution">
    <text evidence="2">The sequence shown here is derived from an EMBL/GenBank/DDBJ whole genome shotgun (WGS) entry which is preliminary data.</text>
</comment>
<feature type="region of interest" description="Disordered" evidence="1">
    <location>
        <begin position="1"/>
        <end position="38"/>
    </location>
</feature>
<accession>A0ABQ0YII4</accession>
<organism evidence="2 3">
    <name type="scientific">Rhodococcus aetherivorans</name>
    <dbReference type="NCBI Taxonomy" id="191292"/>
    <lineage>
        <taxon>Bacteria</taxon>
        <taxon>Bacillati</taxon>
        <taxon>Actinomycetota</taxon>
        <taxon>Actinomycetes</taxon>
        <taxon>Mycobacteriales</taxon>
        <taxon>Nocardiaceae</taxon>
        <taxon>Rhodococcus</taxon>
    </lineage>
</organism>
<name>A0ABQ0YII4_9NOCA</name>
<sequence>MMPRPCAHRIVHNLSGASTRIPRPHSDRERARTCGPTPGLVAPPARLVDACVRTCRAGCSVDDRVRERMKRS</sequence>
<evidence type="ECO:0000313" key="3">
    <source>
        <dbReference type="Proteomes" id="UP000325466"/>
    </source>
</evidence>